<dbReference type="UniPathway" id="UPA00219"/>
<sequence>MKKDFVSSRRALLLASLGLVATGASGCRSIYSRYMPSDYSSYRVDRQYRRKTVAYDGYEQPGTIVVNTYERYLYHVEGGGQATRYGVAVGEEGLTLKGEASVGRKAEWPSWTPTASMIRRKPHLAQYAGGVEGGPNNPLGAAALYLYRGGQDTLFRLHGTNEPWSIGRAVSNGCVRLTNDDIVHLYSRTPVGAKVVII</sequence>
<evidence type="ECO:0000256" key="7">
    <source>
        <dbReference type="ARBA" id="ARBA00022984"/>
    </source>
</evidence>
<dbReference type="InterPro" id="IPR050979">
    <property type="entry name" value="LD-transpeptidase"/>
</dbReference>
<keyword evidence="6 9" id="KW-0133">Cell shape</keyword>
<dbReference type="FunFam" id="2.40.440.10:FF:000002">
    <property type="entry name" value="L,D-transpeptidase ErfK/SrfK"/>
    <property type="match status" value="1"/>
</dbReference>
<keyword evidence="8 9" id="KW-0961">Cell wall biogenesis/degradation</keyword>
<reference evidence="11 12" key="1">
    <citation type="submission" date="2020-08" db="EMBL/GenBank/DDBJ databases">
        <title>Genomic Encyclopedia of Type Strains, Phase IV (KMG-IV): sequencing the most valuable type-strain genomes for metagenomic binning, comparative biology and taxonomic classification.</title>
        <authorList>
            <person name="Goeker M."/>
        </authorList>
    </citation>
    <scope>NUCLEOTIDE SEQUENCE [LARGE SCALE GENOMIC DNA]</scope>
    <source>
        <strain evidence="11 12">DSM 100211</strain>
    </source>
</reference>
<dbReference type="PANTHER" id="PTHR30582">
    <property type="entry name" value="L,D-TRANSPEPTIDASE"/>
    <property type="match status" value="1"/>
</dbReference>
<evidence type="ECO:0000256" key="6">
    <source>
        <dbReference type="ARBA" id="ARBA00022960"/>
    </source>
</evidence>
<dbReference type="GO" id="GO:0071555">
    <property type="term" value="P:cell wall organization"/>
    <property type="evidence" value="ECO:0007669"/>
    <property type="project" value="UniProtKB-UniRule"/>
</dbReference>
<keyword evidence="11" id="KW-0449">Lipoprotein</keyword>
<evidence type="ECO:0000256" key="3">
    <source>
        <dbReference type="ARBA" id="ARBA00022676"/>
    </source>
</evidence>
<accession>A0A7W6D1H5</accession>
<name>A0A7W6D1H5_9HYPH</name>
<evidence type="ECO:0000256" key="2">
    <source>
        <dbReference type="ARBA" id="ARBA00005992"/>
    </source>
</evidence>
<evidence type="ECO:0000313" key="11">
    <source>
        <dbReference type="EMBL" id="MBB3974978.1"/>
    </source>
</evidence>
<dbReference type="Gene3D" id="2.40.440.10">
    <property type="entry name" value="L,D-transpeptidase catalytic domain-like"/>
    <property type="match status" value="1"/>
</dbReference>
<keyword evidence="7 9" id="KW-0573">Peptidoglycan synthesis</keyword>
<protein>
    <submittedName>
        <fullName evidence="11">Lipoprotein-anchoring transpeptidase ErfK/SrfK</fullName>
    </submittedName>
</protein>
<keyword evidence="4" id="KW-0808">Transferase</keyword>
<gene>
    <name evidence="11" type="ORF">GGQ64_000154</name>
</gene>
<comment type="similarity">
    <text evidence="2">Belongs to the YkuD family.</text>
</comment>
<keyword evidence="3" id="KW-0328">Glycosyltransferase</keyword>
<dbReference type="Proteomes" id="UP000574761">
    <property type="component" value="Unassembled WGS sequence"/>
</dbReference>
<dbReference type="GO" id="GO:0016757">
    <property type="term" value="F:glycosyltransferase activity"/>
    <property type="evidence" value="ECO:0007669"/>
    <property type="project" value="UniProtKB-KW"/>
</dbReference>
<evidence type="ECO:0000256" key="8">
    <source>
        <dbReference type="ARBA" id="ARBA00023316"/>
    </source>
</evidence>
<evidence type="ECO:0000256" key="5">
    <source>
        <dbReference type="ARBA" id="ARBA00022801"/>
    </source>
</evidence>
<evidence type="ECO:0000256" key="9">
    <source>
        <dbReference type="PROSITE-ProRule" id="PRU01373"/>
    </source>
</evidence>
<dbReference type="GO" id="GO:0008360">
    <property type="term" value="P:regulation of cell shape"/>
    <property type="evidence" value="ECO:0007669"/>
    <property type="project" value="UniProtKB-UniRule"/>
</dbReference>
<dbReference type="GO" id="GO:0071972">
    <property type="term" value="F:peptidoglycan L,D-transpeptidase activity"/>
    <property type="evidence" value="ECO:0007669"/>
    <property type="project" value="TreeGrafter"/>
</dbReference>
<keyword evidence="12" id="KW-1185">Reference proteome</keyword>
<feature type="domain" description="L,D-TPase catalytic" evidence="10">
    <location>
        <begin position="62"/>
        <end position="198"/>
    </location>
</feature>
<dbReference type="PROSITE" id="PS52029">
    <property type="entry name" value="LD_TPASE"/>
    <property type="match status" value="1"/>
</dbReference>
<comment type="caution">
    <text evidence="11">The sequence shown here is derived from an EMBL/GenBank/DDBJ whole genome shotgun (WGS) entry which is preliminary data.</text>
</comment>
<evidence type="ECO:0000259" key="10">
    <source>
        <dbReference type="PROSITE" id="PS52029"/>
    </source>
</evidence>
<organism evidence="11 12">
    <name type="scientific">Mycoplana azooxidifex</name>
    <dbReference type="NCBI Taxonomy" id="1636188"/>
    <lineage>
        <taxon>Bacteria</taxon>
        <taxon>Pseudomonadati</taxon>
        <taxon>Pseudomonadota</taxon>
        <taxon>Alphaproteobacteria</taxon>
        <taxon>Hyphomicrobiales</taxon>
        <taxon>Rhizobiaceae</taxon>
        <taxon>Mycoplana</taxon>
    </lineage>
</organism>
<keyword evidence="5" id="KW-0378">Hydrolase</keyword>
<evidence type="ECO:0000313" key="12">
    <source>
        <dbReference type="Proteomes" id="UP000574761"/>
    </source>
</evidence>
<dbReference type="RefSeq" id="WP_183797877.1">
    <property type="nucleotide sequence ID" value="NZ_JACIEE010000001.1"/>
</dbReference>
<dbReference type="SUPFAM" id="SSF141523">
    <property type="entry name" value="L,D-transpeptidase catalytic domain-like"/>
    <property type="match status" value="1"/>
</dbReference>
<dbReference type="AlphaFoldDB" id="A0A7W6D1H5"/>
<feature type="active site" description="Nucleophile" evidence="9">
    <location>
        <position position="174"/>
    </location>
</feature>
<dbReference type="InterPro" id="IPR038063">
    <property type="entry name" value="Transpep_catalytic_dom"/>
</dbReference>
<proteinExistence type="inferred from homology"/>
<dbReference type="GO" id="GO:0005576">
    <property type="term" value="C:extracellular region"/>
    <property type="evidence" value="ECO:0007669"/>
    <property type="project" value="TreeGrafter"/>
</dbReference>
<dbReference type="CDD" id="cd16913">
    <property type="entry name" value="YkuD_like"/>
    <property type="match status" value="1"/>
</dbReference>
<dbReference type="Pfam" id="PF03734">
    <property type="entry name" value="YkuD"/>
    <property type="match status" value="1"/>
</dbReference>
<feature type="active site" description="Proton donor/acceptor" evidence="9">
    <location>
        <position position="158"/>
    </location>
</feature>
<comment type="pathway">
    <text evidence="1 9">Cell wall biogenesis; peptidoglycan biosynthesis.</text>
</comment>
<dbReference type="InterPro" id="IPR005490">
    <property type="entry name" value="LD_TPept_cat_dom"/>
</dbReference>
<evidence type="ECO:0000256" key="1">
    <source>
        <dbReference type="ARBA" id="ARBA00004752"/>
    </source>
</evidence>
<evidence type="ECO:0000256" key="4">
    <source>
        <dbReference type="ARBA" id="ARBA00022679"/>
    </source>
</evidence>
<dbReference type="PANTHER" id="PTHR30582:SF24">
    <property type="entry name" value="L,D-TRANSPEPTIDASE ERFK_SRFK-RELATED"/>
    <property type="match status" value="1"/>
</dbReference>
<dbReference type="EMBL" id="JACIEE010000001">
    <property type="protein sequence ID" value="MBB3974978.1"/>
    <property type="molecule type" value="Genomic_DNA"/>
</dbReference>
<dbReference type="GO" id="GO:0018104">
    <property type="term" value="P:peptidoglycan-protein cross-linking"/>
    <property type="evidence" value="ECO:0007669"/>
    <property type="project" value="TreeGrafter"/>
</dbReference>
<dbReference type="PROSITE" id="PS51257">
    <property type="entry name" value="PROKAR_LIPOPROTEIN"/>
    <property type="match status" value="1"/>
</dbReference>